<dbReference type="Pfam" id="PF13563">
    <property type="entry name" value="2_5_RNA_ligase2"/>
    <property type="match status" value="1"/>
</dbReference>
<evidence type="ECO:0000256" key="2">
    <source>
        <dbReference type="HAMAP-Rule" id="MF_01940"/>
    </source>
</evidence>
<dbReference type="GO" id="GO:0016874">
    <property type="term" value="F:ligase activity"/>
    <property type="evidence" value="ECO:0007669"/>
    <property type="project" value="UniProtKB-KW"/>
</dbReference>
<comment type="caution">
    <text evidence="3">The sequence shown here is derived from an EMBL/GenBank/DDBJ whole genome shotgun (WGS) entry which is preliminary data.</text>
</comment>
<dbReference type="SUPFAM" id="SSF55144">
    <property type="entry name" value="LigT-like"/>
    <property type="match status" value="1"/>
</dbReference>
<dbReference type="Proteomes" id="UP000177328">
    <property type="component" value="Unassembled WGS sequence"/>
</dbReference>
<dbReference type="HAMAP" id="MF_01940">
    <property type="entry name" value="RNA_CPDase"/>
    <property type="match status" value="1"/>
</dbReference>
<organism evidence="3 4">
    <name type="scientific">Candidatus Daviesbacteria bacterium RIFCSPHIGHO2_02_FULL_43_12</name>
    <dbReference type="NCBI Taxonomy" id="1797776"/>
    <lineage>
        <taxon>Bacteria</taxon>
        <taxon>Candidatus Daviesiibacteriota</taxon>
    </lineage>
</organism>
<name>A0A1F5KHL6_9BACT</name>
<dbReference type="PANTHER" id="PTHR35561:SF1">
    <property type="entry name" value="RNA 2',3'-CYCLIC PHOSPHODIESTERASE"/>
    <property type="match status" value="1"/>
</dbReference>
<comment type="catalytic activity">
    <reaction evidence="2">
        <text>a 3'-end 2',3'-cyclophospho-ribonucleotide-RNA + H2O = a 3'-end 2'-phospho-ribonucleotide-RNA + H(+)</text>
        <dbReference type="Rhea" id="RHEA:11828"/>
        <dbReference type="Rhea" id="RHEA-COMP:10464"/>
        <dbReference type="Rhea" id="RHEA-COMP:17353"/>
        <dbReference type="ChEBI" id="CHEBI:15377"/>
        <dbReference type="ChEBI" id="CHEBI:15378"/>
        <dbReference type="ChEBI" id="CHEBI:83064"/>
        <dbReference type="ChEBI" id="CHEBI:173113"/>
        <dbReference type="EC" id="3.1.4.58"/>
    </reaction>
</comment>
<evidence type="ECO:0000256" key="1">
    <source>
        <dbReference type="ARBA" id="ARBA00022801"/>
    </source>
</evidence>
<accession>A0A1F5KHL6</accession>
<comment type="function">
    <text evidence="2">Hydrolyzes RNA 2',3'-cyclic phosphodiester to an RNA 2'-phosphomonoester.</text>
</comment>
<dbReference type="NCBIfam" id="TIGR02258">
    <property type="entry name" value="2_5_ligase"/>
    <property type="match status" value="1"/>
</dbReference>
<dbReference type="InterPro" id="IPR009097">
    <property type="entry name" value="Cyclic_Pdiesterase"/>
</dbReference>
<dbReference type="EC" id="3.1.4.58" evidence="2"/>
<comment type="caution">
    <text evidence="2">Lacks conserved residue(s) required for the propagation of feature annotation.</text>
</comment>
<dbReference type="PANTHER" id="PTHR35561">
    <property type="entry name" value="RNA 2',3'-CYCLIC PHOSPHODIESTERASE"/>
    <property type="match status" value="1"/>
</dbReference>
<dbReference type="InterPro" id="IPR004175">
    <property type="entry name" value="RNA_CPDase"/>
</dbReference>
<feature type="active site" description="Proton acceptor" evidence="2">
    <location>
        <position position="127"/>
    </location>
</feature>
<gene>
    <name evidence="3" type="ORF">A3D25_04845</name>
</gene>
<keyword evidence="3" id="KW-0436">Ligase</keyword>
<dbReference type="Gene3D" id="3.90.1140.10">
    <property type="entry name" value="Cyclic phosphodiesterase"/>
    <property type="match status" value="1"/>
</dbReference>
<protein>
    <recommendedName>
        <fullName evidence="2">RNA 2',3'-cyclic phosphodiesterase</fullName>
        <shortName evidence="2">RNA 2',3'-CPDase</shortName>
        <ecNumber evidence="2">3.1.4.58</ecNumber>
    </recommendedName>
</protein>
<dbReference type="GO" id="GO:0004113">
    <property type="term" value="F:2',3'-cyclic-nucleotide 3'-phosphodiesterase activity"/>
    <property type="evidence" value="ECO:0007669"/>
    <property type="project" value="InterPro"/>
</dbReference>
<proteinExistence type="inferred from homology"/>
<feature type="active site" description="Proton donor" evidence="2">
    <location>
        <position position="40"/>
    </location>
</feature>
<dbReference type="EMBL" id="MFDD01000014">
    <property type="protein sequence ID" value="OGE40101.1"/>
    <property type="molecule type" value="Genomic_DNA"/>
</dbReference>
<reference evidence="3 4" key="1">
    <citation type="journal article" date="2016" name="Nat. Commun.">
        <title>Thousands of microbial genomes shed light on interconnected biogeochemical processes in an aquifer system.</title>
        <authorList>
            <person name="Anantharaman K."/>
            <person name="Brown C.T."/>
            <person name="Hug L.A."/>
            <person name="Sharon I."/>
            <person name="Castelle C.J."/>
            <person name="Probst A.J."/>
            <person name="Thomas B.C."/>
            <person name="Singh A."/>
            <person name="Wilkins M.J."/>
            <person name="Karaoz U."/>
            <person name="Brodie E.L."/>
            <person name="Williams K.H."/>
            <person name="Hubbard S.S."/>
            <person name="Banfield J.F."/>
        </authorList>
    </citation>
    <scope>NUCLEOTIDE SEQUENCE [LARGE SCALE GENOMIC DNA]</scope>
</reference>
<dbReference type="AlphaFoldDB" id="A0A1F5KHL6"/>
<keyword evidence="1 2" id="KW-0378">Hydrolase</keyword>
<evidence type="ECO:0000313" key="3">
    <source>
        <dbReference type="EMBL" id="OGE40101.1"/>
    </source>
</evidence>
<feature type="short sequence motif" description="HXTX 1" evidence="2">
    <location>
        <begin position="40"/>
        <end position="43"/>
    </location>
</feature>
<comment type="similarity">
    <text evidence="2">Belongs to the 2H phosphoesterase superfamily. ThpR family.</text>
</comment>
<evidence type="ECO:0000313" key="4">
    <source>
        <dbReference type="Proteomes" id="UP000177328"/>
    </source>
</evidence>
<dbReference type="GO" id="GO:0008664">
    <property type="term" value="F:RNA 2',3'-cyclic 3'-phosphodiesterase activity"/>
    <property type="evidence" value="ECO:0007669"/>
    <property type="project" value="UniProtKB-EC"/>
</dbReference>
<sequence length="186" mass="21422">MRFFIALEVPEENRQEINLIQERLKQLIPEVRLTDYHKLHLTLAFIGDHDQSLKADLVEIINLAALDIPPFVVTPAYMDAFPKLHDPHTFWLGVKGDVDKLFLLEERLKDQLLKIKLEVDNRRYIPHIAIGKIPSYEIDETLEAQLEDIVINSRLSPISIAAIKLFESIPSGDFHEHNTLAEIQLS</sequence>